<organism evidence="1 2">
    <name type="scientific">Runella rosea</name>
    <dbReference type="NCBI Taxonomy" id="2259595"/>
    <lineage>
        <taxon>Bacteria</taxon>
        <taxon>Pseudomonadati</taxon>
        <taxon>Bacteroidota</taxon>
        <taxon>Cytophagia</taxon>
        <taxon>Cytophagales</taxon>
        <taxon>Spirosomataceae</taxon>
        <taxon>Runella</taxon>
    </lineage>
</organism>
<keyword evidence="2" id="KW-1185">Reference proteome</keyword>
<dbReference type="KEGG" id="run:DR864_10710"/>
<reference evidence="1 2" key="1">
    <citation type="submission" date="2018-07" db="EMBL/GenBank/DDBJ databases">
        <title>Genome sequencing of Runella.</title>
        <authorList>
            <person name="Baek M.-G."/>
            <person name="Yi H."/>
        </authorList>
    </citation>
    <scope>NUCLEOTIDE SEQUENCE [LARGE SCALE GENOMIC DNA]</scope>
    <source>
        <strain evidence="1 2">HYN0085</strain>
    </source>
</reference>
<dbReference type="RefSeq" id="WP_114066963.1">
    <property type="nucleotide sequence ID" value="NZ_CP030850.1"/>
</dbReference>
<name>A0A344THQ7_9BACT</name>
<evidence type="ECO:0008006" key="3">
    <source>
        <dbReference type="Google" id="ProtNLM"/>
    </source>
</evidence>
<sequence length="114" mass="11599">MNNRERAEQYVNGHTGVAVGVVLATALVPGAASTVLVAQEAVMAHQIARIYGKNITKDEAGAIAAKIGLASVAGKVVALEAAILAGPFAFAIKPAIAAGIIKILGGMIIDYFEN</sequence>
<dbReference type="EMBL" id="CP030850">
    <property type="protein sequence ID" value="AXE18178.1"/>
    <property type="molecule type" value="Genomic_DNA"/>
</dbReference>
<protein>
    <recommendedName>
        <fullName evidence="3">DUF697 domain-containing protein</fullName>
    </recommendedName>
</protein>
<evidence type="ECO:0000313" key="1">
    <source>
        <dbReference type="EMBL" id="AXE18178.1"/>
    </source>
</evidence>
<dbReference type="Proteomes" id="UP000251993">
    <property type="component" value="Chromosome"/>
</dbReference>
<accession>A0A344THQ7</accession>
<dbReference type="AlphaFoldDB" id="A0A344THQ7"/>
<gene>
    <name evidence="1" type="ORF">DR864_10710</name>
</gene>
<evidence type="ECO:0000313" key="2">
    <source>
        <dbReference type="Proteomes" id="UP000251993"/>
    </source>
</evidence>
<proteinExistence type="predicted"/>